<feature type="non-terminal residue" evidence="2">
    <location>
        <position position="61"/>
    </location>
</feature>
<feature type="non-terminal residue" evidence="2">
    <location>
        <position position="1"/>
    </location>
</feature>
<dbReference type="EMBL" id="CADCTG010000118">
    <property type="protein sequence ID" value="CAA9232840.1"/>
    <property type="molecule type" value="Genomic_DNA"/>
</dbReference>
<dbReference type="AlphaFoldDB" id="A0A6J4HTC8"/>
<sequence>GKLLRLAQDRARPPRPLPHPRGGEDGRVRIHRSLLQSAAFAFGHRLSHPGRGAGQHGRDHH</sequence>
<feature type="region of interest" description="Disordered" evidence="1">
    <location>
        <begin position="1"/>
        <end position="26"/>
    </location>
</feature>
<accession>A0A6J4HTC8</accession>
<protein>
    <submittedName>
        <fullName evidence="2">Mobile element protein</fullName>
    </submittedName>
</protein>
<reference evidence="2" key="1">
    <citation type="submission" date="2020-02" db="EMBL/GenBank/DDBJ databases">
        <authorList>
            <person name="Meier V. D."/>
        </authorList>
    </citation>
    <scope>NUCLEOTIDE SEQUENCE</scope>
    <source>
        <strain evidence="2">AVDCRST_MAG08</strain>
    </source>
</reference>
<evidence type="ECO:0000256" key="1">
    <source>
        <dbReference type="SAM" id="MobiDB-lite"/>
    </source>
</evidence>
<name>A0A6J4HTC8_9PROT</name>
<organism evidence="2">
    <name type="scientific">uncultured Acetobacteraceae bacterium</name>
    <dbReference type="NCBI Taxonomy" id="169975"/>
    <lineage>
        <taxon>Bacteria</taxon>
        <taxon>Pseudomonadati</taxon>
        <taxon>Pseudomonadota</taxon>
        <taxon>Alphaproteobacteria</taxon>
        <taxon>Acetobacterales</taxon>
        <taxon>Acetobacteraceae</taxon>
        <taxon>environmental samples</taxon>
    </lineage>
</organism>
<evidence type="ECO:0000313" key="2">
    <source>
        <dbReference type="EMBL" id="CAA9232840.1"/>
    </source>
</evidence>
<proteinExistence type="predicted"/>
<gene>
    <name evidence="2" type="ORF">AVDCRST_MAG08-1215</name>
</gene>